<name>A0ABU6HST1_9FLAO</name>
<comment type="caution">
    <text evidence="2">The sequence shown here is derived from an EMBL/GenBank/DDBJ whole genome shotgun (WGS) entry which is preliminary data.</text>
</comment>
<evidence type="ECO:0000313" key="3">
    <source>
        <dbReference type="Proteomes" id="UP001348397"/>
    </source>
</evidence>
<evidence type="ECO:0008006" key="4">
    <source>
        <dbReference type="Google" id="ProtNLM"/>
    </source>
</evidence>
<keyword evidence="3" id="KW-1185">Reference proteome</keyword>
<reference evidence="2 3" key="1">
    <citation type="submission" date="2024-01" db="EMBL/GenBank/DDBJ databases">
        <title>Chryseobacterium sp. T9W2-O.</title>
        <authorList>
            <person name="Maltman C."/>
        </authorList>
    </citation>
    <scope>NUCLEOTIDE SEQUENCE [LARGE SCALE GENOMIC DNA]</scope>
    <source>
        <strain evidence="2 3">T9W2-O</strain>
    </source>
</reference>
<gene>
    <name evidence="2" type="ORF">SOP96_09540</name>
</gene>
<feature type="signal peptide" evidence="1">
    <location>
        <begin position="1"/>
        <end position="18"/>
    </location>
</feature>
<organism evidence="2 3">
    <name type="scientific">Chryseobacterium salviniae</name>
    <dbReference type="NCBI Taxonomy" id="3101750"/>
    <lineage>
        <taxon>Bacteria</taxon>
        <taxon>Pseudomonadati</taxon>
        <taxon>Bacteroidota</taxon>
        <taxon>Flavobacteriia</taxon>
        <taxon>Flavobacteriales</taxon>
        <taxon>Weeksellaceae</taxon>
        <taxon>Chryseobacterium group</taxon>
        <taxon>Chryseobacterium</taxon>
    </lineage>
</organism>
<sequence>MKKKITCLVLFFSFFAFGQKVEKDSITEKGRFVLFRAGDNKITLNSLKPINEFKEIEGILTTDSEPYLGIKFYPYNVNSEVVLQDLKNHPDFDKEFPNSTISFEGIYNITSHKTFVDSKKRNVYNKTKILAINGGLLYLFFNTVLDNGNVEDANKKISEFLKYFSIHENYFAVNTNLQN</sequence>
<dbReference type="Proteomes" id="UP001348397">
    <property type="component" value="Unassembled WGS sequence"/>
</dbReference>
<dbReference type="EMBL" id="JAYLAA010000037">
    <property type="protein sequence ID" value="MEC3875953.1"/>
    <property type="molecule type" value="Genomic_DNA"/>
</dbReference>
<evidence type="ECO:0000256" key="1">
    <source>
        <dbReference type="SAM" id="SignalP"/>
    </source>
</evidence>
<accession>A0ABU6HST1</accession>
<dbReference type="RefSeq" id="WP_326320754.1">
    <property type="nucleotide sequence ID" value="NZ_JAYLAA010000037.1"/>
</dbReference>
<keyword evidence="1" id="KW-0732">Signal</keyword>
<protein>
    <recommendedName>
        <fullName evidence="4">DUF4369 domain-containing protein</fullName>
    </recommendedName>
</protein>
<evidence type="ECO:0000313" key="2">
    <source>
        <dbReference type="EMBL" id="MEC3875953.1"/>
    </source>
</evidence>
<proteinExistence type="predicted"/>
<feature type="chain" id="PRO_5045687008" description="DUF4369 domain-containing protein" evidence="1">
    <location>
        <begin position="19"/>
        <end position="179"/>
    </location>
</feature>